<dbReference type="SMART" id="SM00962">
    <property type="entry name" value="SRP54"/>
    <property type="match status" value="1"/>
</dbReference>
<dbReference type="SUPFAM" id="SSF47364">
    <property type="entry name" value="Domain of the SRP/SRP receptor G-proteins"/>
    <property type="match status" value="1"/>
</dbReference>
<keyword evidence="3" id="KW-0342">GTP-binding</keyword>
<dbReference type="GO" id="GO:0005047">
    <property type="term" value="F:signal recognition particle binding"/>
    <property type="evidence" value="ECO:0007669"/>
    <property type="project" value="TreeGrafter"/>
</dbReference>
<sequence length="229" mass="25204">MEETEQTEEEPKSGFFFRLKSGLQKTRASLAGGIENIVQGKAKVGLELLDELEETLLIADVGMKTTTFILEDLKKDVAQNRIRENDEVLQHLKGRMIKVLSQNTKPIQFSTNKPLVILMVGINGSGKTTTIGKLAQKWKKEGKKVLLAAGDTFRAAAIDQLQVWAERADINCISQKSGADPSAVAYDAVQAAVARNMDVVLIDTAGRLQTNQNLMEELKKVKRVIGKVL</sequence>
<dbReference type="GO" id="GO:0006614">
    <property type="term" value="P:SRP-dependent cotranslational protein targeting to membrane"/>
    <property type="evidence" value="ECO:0007669"/>
    <property type="project" value="InterPro"/>
</dbReference>
<dbReference type="InterPro" id="IPR042101">
    <property type="entry name" value="SRP54_N_sf"/>
</dbReference>
<feature type="domain" description="Signal recognition particle SRP54 helical bundle" evidence="9">
    <location>
        <begin position="19"/>
        <end position="100"/>
    </location>
</feature>
<dbReference type="GO" id="GO:0005886">
    <property type="term" value="C:plasma membrane"/>
    <property type="evidence" value="ECO:0007669"/>
    <property type="project" value="TreeGrafter"/>
</dbReference>
<feature type="non-terminal residue" evidence="10">
    <location>
        <position position="229"/>
    </location>
</feature>
<dbReference type="AlphaFoldDB" id="A0A381WRU2"/>
<keyword evidence="4" id="KW-0472">Membrane</keyword>
<evidence type="ECO:0000256" key="5">
    <source>
        <dbReference type="ARBA" id="ARBA00023170"/>
    </source>
</evidence>
<dbReference type="EMBL" id="UINC01012520">
    <property type="protein sequence ID" value="SVA54637.1"/>
    <property type="molecule type" value="Genomic_DNA"/>
</dbReference>
<evidence type="ECO:0000313" key="10">
    <source>
        <dbReference type="EMBL" id="SVA54637.1"/>
    </source>
</evidence>
<dbReference type="FunFam" id="1.20.120.140:FF:000002">
    <property type="entry name" value="Signal recognition particle receptor FtsY"/>
    <property type="match status" value="1"/>
</dbReference>
<dbReference type="InterPro" id="IPR013822">
    <property type="entry name" value="Signal_recog_particl_SRP54_hlx"/>
</dbReference>
<evidence type="ECO:0000259" key="7">
    <source>
        <dbReference type="SMART" id="SM00382"/>
    </source>
</evidence>
<evidence type="ECO:0000256" key="4">
    <source>
        <dbReference type="ARBA" id="ARBA00023136"/>
    </source>
</evidence>
<evidence type="ECO:0000256" key="2">
    <source>
        <dbReference type="ARBA" id="ARBA00022741"/>
    </source>
</evidence>
<dbReference type="InterPro" id="IPR036225">
    <property type="entry name" value="SRP/SRP_N"/>
</dbReference>
<comment type="similarity">
    <text evidence="1">Belongs to the GTP-binding SRP family.</text>
</comment>
<dbReference type="Pfam" id="PF02881">
    <property type="entry name" value="SRP54_N"/>
    <property type="match status" value="1"/>
</dbReference>
<feature type="domain" description="AAA+ ATPase" evidence="7">
    <location>
        <begin position="113"/>
        <end position="229"/>
    </location>
</feature>
<protein>
    <recommendedName>
        <fullName evidence="11">SRP54-type proteins GTP-binding domain-containing protein</fullName>
    </recommendedName>
</protein>
<evidence type="ECO:0000256" key="6">
    <source>
        <dbReference type="ARBA" id="ARBA00029433"/>
    </source>
</evidence>
<dbReference type="Gene3D" id="3.40.50.300">
    <property type="entry name" value="P-loop containing nucleotide triphosphate hydrolases"/>
    <property type="match status" value="1"/>
</dbReference>
<reference evidence="10" key="1">
    <citation type="submission" date="2018-05" db="EMBL/GenBank/DDBJ databases">
        <authorList>
            <person name="Lanie J.A."/>
            <person name="Ng W.-L."/>
            <person name="Kazmierczak K.M."/>
            <person name="Andrzejewski T.M."/>
            <person name="Davidsen T.M."/>
            <person name="Wayne K.J."/>
            <person name="Tettelin H."/>
            <person name="Glass J.I."/>
            <person name="Rusch D."/>
            <person name="Podicherti R."/>
            <person name="Tsui H.-C.T."/>
            <person name="Winkler M.E."/>
        </authorList>
    </citation>
    <scope>NUCLEOTIDE SEQUENCE</scope>
</reference>
<organism evidence="10">
    <name type="scientific">marine metagenome</name>
    <dbReference type="NCBI Taxonomy" id="408172"/>
    <lineage>
        <taxon>unclassified sequences</taxon>
        <taxon>metagenomes</taxon>
        <taxon>ecological metagenomes</taxon>
    </lineage>
</organism>
<evidence type="ECO:0000256" key="3">
    <source>
        <dbReference type="ARBA" id="ARBA00023134"/>
    </source>
</evidence>
<dbReference type="InterPro" id="IPR003593">
    <property type="entry name" value="AAA+_ATPase"/>
</dbReference>
<evidence type="ECO:0000259" key="8">
    <source>
        <dbReference type="SMART" id="SM00962"/>
    </source>
</evidence>
<gene>
    <name evidence="10" type="ORF">METZ01_LOCUS107491</name>
</gene>
<evidence type="ECO:0008006" key="11">
    <source>
        <dbReference type="Google" id="ProtNLM"/>
    </source>
</evidence>
<keyword evidence="5" id="KW-0675">Receptor</keyword>
<dbReference type="InterPro" id="IPR027417">
    <property type="entry name" value="P-loop_NTPase"/>
</dbReference>
<dbReference type="SMART" id="SM00382">
    <property type="entry name" value="AAA"/>
    <property type="match status" value="1"/>
</dbReference>
<dbReference type="PANTHER" id="PTHR43134">
    <property type="entry name" value="SIGNAL RECOGNITION PARTICLE RECEPTOR SUBUNIT ALPHA"/>
    <property type="match status" value="1"/>
</dbReference>
<evidence type="ECO:0000256" key="1">
    <source>
        <dbReference type="ARBA" id="ARBA00008531"/>
    </source>
</evidence>
<dbReference type="GO" id="GO:0003924">
    <property type="term" value="F:GTPase activity"/>
    <property type="evidence" value="ECO:0007669"/>
    <property type="project" value="TreeGrafter"/>
</dbReference>
<dbReference type="GO" id="GO:0012505">
    <property type="term" value="C:endomembrane system"/>
    <property type="evidence" value="ECO:0007669"/>
    <property type="project" value="UniProtKB-SubCell"/>
</dbReference>
<dbReference type="SMART" id="SM00963">
    <property type="entry name" value="SRP54_N"/>
    <property type="match status" value="1"/>
</dbReference>
<keyword evidence="2" id="KW-0547">Nucleotide-binding</keyword>
<feature type="domain" description="SRP54-type proteins GTP-binding" evidence="8">
    <location>
        <begin position="114"/>
        <end position="229"/>
    </location>
</feature>
<accession>A0A381WRU2</accession>
<dbReference type="PANTHER" id="PTHR43134:SF1">
    <property type="entry name" value="SIGNAL RECOGNITION PARTICLE RECEPTOR SUBUNIT ALPHA"/>
    <property type="match status" value="1"/>
</dbReference>
<dbReference type="Pfam" id="PF00448">
    <property type="entry name" value="SRP54"/>
    <property type="match status" value="1"/>
</dbReference>
<dbReference type="SUPFAM" id="SSF52540">
    <property type="entry name" value="P-loop containing nucleoside triphosphate hydrolases"/>
    <property type="match status" value="1"/>
</dbReference>
<comment type="subcellular location">
    <subcellularLocation>
        <location evidence="6">Endomembrane system</location>
        <topology evidence="6">Peripheral membrane protein</topology>
        <orientation evidence="6">Cytoplasmic side</orientation>
    </subcellularLocation>
</comment>
<dbReference type="InterPro" id="IPR000897">
    <property type="entry name" value="SRP54_GTPase_dom"/>
</dbReference>
<evidence type="ECO:0000259" key="9">
    <source>
        <dbReference type="SMART" id="SM00963"/>
    </source>
</evidence>
<dbReference type="GO" id="GO:0005737">
    <property type="term" value="C:cytoplasm"/>
    <property type="evidence" value="ECO:0007669"/>
    <property type="project" value="UniProtKB-ARBA"/>
</dbReference>
<proteinExistence type="inferred from homology"/>
<dbReference type="Gene3D" id="1.20.120.140">
    <property type="entry name" value="Signal recognition particle SRP54, nucleotide-binding domain"/>
    <property type="match status" value="1"/>
</dbReference>
<name>A0A381WRU2_9ZZZZ</name>
<dbReference type="GO" id="GO:0005525">
    <property type="term" value="F:GTP binding"/>
    <property type="evidence" value="ECO:0007669"/>
    <property type="project" value="UniProtKB-KW"/>
</dbReference>